<dbReference type="Pfam" id="PF18105">
    <property type="entry name" value="PGM1_C"/>
    <property type="match status" value="1"/>
</dbReference>
<evidence type="ECO:0000313" key="4">
    <source>
        <dbReference type="Proteomes" id="UP001526143"/>
    </source>
</evidence>
<dbReference type="InterPro" id="IPR056855">
    <property type="entry name" value="ATP-grasp_IQCH"/>
</dbReference>
<evidence type="ECO:0000259" key="2">
    <source>
        <dbReference type="Pfam" id="PF24923"/>
    </source>
</evidence>
<protein>
    <submittedName>
        <fullName evidence="3">Peptide ligase PGM1-related protein</fullName>
    </submittedName>
</protein>
<proteinExistence type="predicted"/>
<keyword evidence="4" id="KW-1185">Reference proteome</keyword>
<gene>
    <name evidence="3" type="ORF">OGM63_09780</name>
</gene>
<dbReference type="InterPro" id="IPR041356">
    <property type="entry name" value="PGM1_C"/>
</dbReference>
<feature type="domain" description="IQCH-like ATP-grasp" evidence="2">
    <location>
        <begin position="30"/>
        <end position="101"/>
    </location>
</feature>
<dbReference type="EMBL" id="JAOWRF010000148">
    <property type="protein sequence ID" value="MCV3213795.1"/>
    <property type="molecule type" value="Genomic_DNA"/>
</dbReference>
<comment type="caution">
    <text evidence="3">The sequence shown here is derived from an EMBL/GenBank/DDBJ whole genome shotgun (WGS) entry which is preliminary data.</text>
</comment>
<feature type="domain" description="IQCH-like ATP-grasp" evidence="2">
    <location>
        <begin position="116"/>
        <end position="272"/>
    </location>
</feature>
<dbReference type="GO" id="GO:0016874">
    <property type="term" value="F:ligase activity"/>
    <property type="evidence" value="ECO:0007669"/>
    <property type="project" value="UniProtKB-KW"/>
</dbReference>
<feature type="domain" description="PGM1 C-terminal" evidence="1">
    <location>
        <begin position="306"/>
        <end position="357"/>
    </location>
</feature>
<evidence type="ECO:0000313" key="3">
    <source>
        <dbReference type="EMBL" id="MCV3213795.1"/>
    </source>
</evidence>
<keyword evidence="3" id="KW-0436">Ligase</keyword>
<dbReference type="Pfam" id="PF24923">
    <property type="entry name" value="ATP-grasp_IQCH"/>
    <property type="match status" value="2"/>
</dbReference>
<accession>A0ABT3AYJ7</accession>
<dbReference type="InterPro" id="IPR038752">
    <property type="entry name" value="IQCH"/>
</dbReference>
<dbReference type="PANTHER" id="PTHR14465:SF0">
    <property type="entry name" value="IQ DOMAIN-CONTAINING PROTEIN H"/>
    <property type="match status" value="1"/>
</dbReference>
<reference evidence="3 4" key="1">
    <citation type="submission" date="2022-10" db="EMBL/GenBank/DDBJ databases">
        <title>Identification of biosynthetic pathway for the production of the potent trypsin inhibitor radiosumin.</title>
        <authorList>
            <person name="Fewer D.P."/>
            <person name="Delbaje E."/>
            <person name="Ouyang X."/>
            <person name="Agostino P.D."/>
            <person name="Wahlsten M."/>
            <person name="Jokela J."/>
            <person name="Permi P."/>
            <person name="Haapaniemi E."/>
            <person name="Koistinen H."/>
        </authorList>
    </citation>
    <scope>NUCLEOTIDE SEQUENCE [LARGE SCALE GENOMIC DNA]</scope>
    <source>
        <strain evidence="3 4">NIES-515</strain>
    </source>
</reference>
<dbReference type="Proteomes" id="UP001526143">
    <property type="component" value="Unassembled WGS sequence"/>
</dbReference>
<sequence length="371" mass="41331">MICYNSTPLEQDLSILLSIPLFALNPELECWGTKSGSHHIFAECGIPHPEGSELVWNVEDLALAAAALWERQPTARRMVIKLNEGFSGQGNALLDLQPVSSVAPGSASRAERANTIYRNFTNMRFQAKNETWENFSSRIPDLGAIVEIFIEGETKLSPSVQGSIKPNGKVEIFSTHEQIMGGLDNQVYVGCSFPADPVFSIRLKEFGLQIGKNLAKKGALEDFCVDFVAVRQSSDEGEFYWELQAVEINLRKGGTTHPFRLLQSLTNGQYDFSSGLFYSQKGTPKYYVAFDKLQKDQYRGFLPSKLIDIIAEHKLHFNNSTETGCIFHLMSCLSEVGRLGFTCVGNSPQEAEEIYNKVIKTLDEQTTGVTY</sequence>
<dbReference type="PANTHER" id="PTHR14465">
    <property type="entry name" value="IQ DOMAIN-CONTAINING PROTEIN H"/>
    <property type="match status" value="1"/>
</dbReference>
<evidence type="ECO:0000259" key="1">
    <source>
        <dbReference type="Pfam" id="PF18105"/>
    </source>
</evidence>
<organism evidence="3 4">
    <name type="scientific">Plectonema radiosum NIES-515</name>
    <dbReference type="NCBI Taxonomy" id="2986073"/>
    <lineage>
        <taxon>Bacteria</taxon>
        <taxon>Bacillati</taxon>
        <taxon>Cyanobacteriota</taxon>
        <taxon>Cyanophyceae</taxon>
        <taxon>Oscillatoriophycideae</taxon>
        <taxon>Oscillatoriales</taxon>
        <taxon>Microcoleaceae</taxon>
        <taxon>Plectonema</taxon>
    </lineage>
</organism>
<name>A0ABT3AYJ7_9CYAN</name>